<gene>
    <name evidence="13" type="ORF">E4U13_001388</name>
</gene>
<dbReference type="PANTHER" id="PTHR43562">
    <property type="entry name" value="NAPA-TYPE SODIUM/HYDROGEN ANTIPORTER"/>
    <property type="match status" value="1"/>
</dbReference>
<feature type="compositionally biased region" description="Polar residues" evidence="10">
    <location>
        <begin position="450"/>
        <end position="460"/>
    </location>
</feature>
<feature type="transmembrane region" description="Helical" evidence="11">
    <location>
        <begin position="39"/>
        <end position="57"/>
    </location>
</feature>
<protein>
    <recommendedName>
        <fullName evidence="12">Cation/H+ exchanger transmembrane domain-containing protein</fullName>
    </recommendedName>
</protein>
<evidence type="ECO:0000259" key="12">
    <source>
        <dbReference type="Pfam" id="PF00999"/>
    </source>
</evidence>
<feature type="compositionally biased region" description="Basic residues" evidence="10">
    <location>
        <begin position="433"/>
        <end position="445"/>
    </location>
</feature>
<keyword evidence="8 11" id="KW-0472">Membrane</keyword>
<keyword evidence="9" id="KW-0739">Sodium transport</keyword>
<proteinExistence type="predicted"/>
<reference evidence="13 14" key="1">
    <citation type="journal article" date="2020" name="bioRxiv">
        <title>Whole genome comparisons of ergot fungi reveals the divergence and evolution of species within the genus Claviceps are the result of varying mechanisms driving genome evolution and host range expansion.</title>
        <authorList>
            <person name="Wyka S.A."/>
            <person name="Mondo S.J."/>
            <person name="Liu M."/>
            <person name="Dettman J."/>
            <person name="Nalam V."/>
            <person name="Broders K.D."/>
        </authorList>
    </citation>
    <scope>NUCLEOTIDE SEQUENCE [LARGE SCALE GENOMIC DNA]</scope>
    <source>
        <strain evidence="13 14">LM576</strain>
    </source>
</reference>
<evidence type="ECO:0000256" key="4">
    <source>
        <dbReference type="ARBA" id="ARBA00022692"/>
    </source>
</evidence>
<keyword evidence="6" id="KW-0915">Sodium</keyword>
<dbReference type="InterPro" id="IPR038770">
    <property type="entry name" value="Na+/solute_symporter_sf"/>
</dbReference>
<evidence type="ECO:0000256" key="2">
    <source>
        <dbReference type="ARBA" id="ARBA00022448"/>
    </source>
</evidence>
<evidence type="ECO:0000256" key="10">
    <source>
        <dbReference type="SAM" id="MobiDB-lite"/>
    </source>
</evidence>
<dbReference type="Gene3D" id="1.20.1530.20">
    <property type="match status" value="3"/>
</dbReference>
<keyword evidence="5 11" id="KW-1133">Transmembrane helix</keyword>
<feature type="transmembrane region" description="Helical" evidence="11">
    <location>
        <begin position="131"/>
        <end position="149"/>
    </location>
</feature>
<dbReference type="GO" id="GO:1902600">
    <property type="term" value="P:proton transmembrane transport"/>
    <property type="evidence" value="ECO:0007669"/>
    <property type="project" value="InterPro"/>
</dbReference>
<feature type="transmembrane region" description="Helical" evidence="11">
    <location>
        <begin position="193"/>
        <end position="218"/>
    </location>
</feature>
<feature type="region of interest" description="Disordered" evidence="10">
    <location>
        <begin position="307"/>
        <end position="327"/>
    </location>
</feature>
<keyword evidence="4 11" id="KW-0812">Transmembrane</keyword>
<evidence type="ECO:0000256" key="5">
    <source>
        <dbReference type="ARBA" id="ARBA00022989"/>
    </source>
</evidence>
<comment type="subcellular location">
    <subcellularLocation>
        <location evidence="1">Membrane</location>
        <topology evidence="1">Multi-pass membrane protein</topology>
    </subcellularLocation>
</comment>
<feature type="transmembrane region" description="Helical" evidence="11">
    <location>
        <begin position="513"/>
        <end position="536"/>
    </location>
</feature>
<evidence type="ECO:0000256" key="6">
    <source>
        <dbReference type="ARBA" id="ARBA00023053"/>
    </source>
</evidence>
<keyword evidence="7" id="KW-0406">Ion transport</keyword>
<keyword evidence="3" id="KW-0050">Antiport</keyword>
<dbReference type="GO" id="GO:0015297">
    <property type="term" value="F:antiporter activity"/>
    <property type="evidence" value="ECO:0007669"/>
    <property type="project" value="UniProtKB-KW"/>
</dbReference>
<organism evidence="13 14">
    <name type="scientific">Claviceps humidiphila</name>
    <dbReference type="NCBI Taxonomy" id="1294629"/>
    <lineage>
        <taxon>Eukaryota</taxon>
        <taxon>Fungi</taxon>
        <taxon>Dikarya</taxon>
        <taxon>Ascomycota</taxon>
        <taxon>Pezizomycotina</taxon>
        <taxon>Sordariomycetes</taxon>
        <taxon>Hypocreomycetidae</taxon>
        <taxon>Hypocreales</taxon>
        <taxon>Clavicipitaceae</taxon>
        <taxon>Claviceps</taxon>
    </lineage>
</organism>
<accession>A0A9P7TTU5</accession>
<keyword evidence="14" id="KW-1185">Reference proteome</keyword>
<feature type="domain" description="Cation/H+ exchanger transmembrane" evidence="12">
    <location>
        <begin position="43"/>
        <end position="285"/>
    </location>
</feature>
<dbReference type="GO" id="GO:0006814">
    <property type="term" value="P:sodium ion transport"/>
    <property type="evidence" value="ECO:0007669"/>
    <property type="project" value="UniProtKB-KW"/>
</dbReference>
<feature type="transmembrane region" description="Helical" evidence="11">
    <location>
        <begin position="556"/>
        <end position="578"/>
    </location>
</feature>
<evidence type="ECO:0000256" key="1">
    <source>
        <dbReference type="ARBA" id="ARBA00004141"/>
    </source>
</evidence>
<name>A0A9P7TTU5_9HYPO</name>
<keyword evidence="2" id="KW-0813">Transport</keyword>
<feature type="compositionally biased region" description="Low complexity" evidence="10">
    <location>
        <begin position="484"/>
        <end position="495"/>
    </location>
</feature>
<feature type="transmembrane region" description="Helical" evidence="11">
    <location>
        <begin position="380"/>
        <end position="402"/>
    </location>
</feature>
<sequence>MSEAASPSLAYHEPGIFTIMIQSSLLILLNVINFVLDKFLYCGLIGQILLGVAWGTPGLKWLESSVETAIVQLGYLGLLLLVYEGGLSTCLKSLRANFWMSVAVAVTGISIPIGLSFVLMRLTNATPLQCFAAGSSLSSTSLGTTFTVLGTSGLTRSRLGVVLTTAAMMDDVVGLVLVQVISNLGKEGASITASIVIRPLLVSVGFIVLTPLLCLFLVRPLMRRISQVRKRLGPGACSRFLASEHLALLVHTLILLGYVIGASFSGTSNLFAAYIAGASVSWWDSTGSDKSESSAATSSADRNIVRPAIGEGNKGNQTPNAKATGSQTIEEDSATSGLHVYESYFSTPVDRILKPFFFASIGFSIPITKMFSGDIVWKGFVYAMLMILAKLACGIWLVRISMSLPASWKTATKSARQILRLIVMPMLGFGRKKSSITDKKRRAASAKKSVTNPTPQTSVGLTCAADDPPRTGSPVTTQAEDAGENNNGNGAATSNGKGGRDAITQATPKPRSLYPASIIGCAMVARGEIGFLISSIAESNDIFSSSSGRSSTSDLFLIVTWAIVLCTILGPLAVGLLVRRVRRLQNNAKREGQTVPRDVLGVWGIS</sequence>
<feature type="transmembrane region" description="Helical" evidence="11">
    <location>
        <begin position="98"/>
        <end position="119"/>
    </location>
</feature>
<dbReference type="PANTHER" id="PTHR43562:SF3">
    <property type="entry name" value="SODIUM ION_PROTON EXCHANGER (EUROFUNG)"/>
    <property type="match status" value="1"/>
</dbReference>
<dbReference type="InterPro" id="IPR006153">
    <property type="entry name" value="Cation/H_exchanger_TM"/>
</dbReference>
<evidence type="ECO:0000256" key="8">
    <source>
        <dbReference type="ARBA" id="ARBA00023136"/>
    </source>
</evidence>
<dbReference type="EMBL" id="SRQM01000153">
    <property type="protein sequence ID" value="KAG6117054.1"/>
    <property type="molecule type" value="Genomic_DNA"/>
</dbReference>
<dbReference type="AlphaFoldDB" id="A0A9P7TTU5"/>
<evidence type="ECO:0000256" key="3">
    <source>
        <dbReference type="ARBA" id="ARBA00022449"/>
    </source>
</evidence>
<evidence type="ECO:0000313" key="13">
    <source>
        <dbReference type="EMBL" id="KAG6117054.1"/>
    </source>
</evidence>
<feature type="transmembrane region" description="Helical" evidence="11">
    <location>
        <begin position="69"/>
        <end position="86"/>
    </location>
</feature>
<dbReference type="GO" id="GO:0016020">
    <property type="term" value="C:membrane"/>
    <property type="evidence" value="ECO:0007669"/>
    <property type="project" value="UniProtKB-SubCell"/>
</dbReference>
<evidence type="ECO:0000256" key="7">
    <source>
        <dbReference type="ARBA" id="ARBA00023065"/>
    </source>
</evidence>
<comment type="caution">
    <text evidence="13">The sequence shown here is derived from an EMBL/GenBank/DDBJ whole genome shotgun (WGS) entry which is preliminary data.</text>
</comment>
<feature type="transmembrane region" description="Helical" evidence="11">
    <location>
        <begin position="161"/>
        <end position="181"/>
    </location>
</feature>
<dbReference type="Pfam" id="PF00999">
    <property type="entry name" value="Na_H_Exchanger"/>
    <property type="match status" value="1"/>
</dbReference>
<feature type="region of interest" description="Disordered" evidence="10">
    <location>
        <begin position="433"/>
        <end position="507"/>
    </location>
</feature>
<evidence type="ECO:0000256" key="9">
    <source>
        <dbReference type="ARBA" id="ARBA00023201"/>
    </source>
</evidence>
<feature type="transmembrane region" description="Helical" evidence="11">
    <location>
        <begin position="15"/>
        <end position="32"/>
    </location>
</feature>
<dbReference type="Proteomes" id="UP000732380">
    <property type="component" value="Unassembled WGS sequence"/>
</dbReference>
<feature type="transmembrane region" description="Helical" evidence="11">
    <location>
        <begin position="239"/>
        <end position="260"/>
    </location>
</feature>
<evidence type="ECO:0000313" key="14">
    <source>
        <dbReference type="Proteomes" id="UP000732380"/>
    </source>
</evidence>
<evidence type="ECO:0000256" key="11">
    <source>
        <dbReference type="SAM" id="Phobius"/>
    </source>
</evidence>
<feature type="compositionally biased region" description="Polar residues" evidence="10">
    <location>
        <begin position="314"/>
        <end position="327"/>
    </location>
</feature>